<dbReference type="Proteomes" id="UP000011554">
    <property type="component" value="Unassembled WGS sequence"/>
</dbReference>
<dbReference type="EMBL" id="AOIO01000021">
    <property type="protein sequence ID" value="ELZ02692.1"/>
    <property type="molecule type" value="Genomic_DNA"/>
</dbReference>
<proteinExistence type="predicted"/>
<evidence type="ECO:0000313" key="1">
    <source>
        <dbReference type="EMBL" id="ELZ02692.1"/>
    </source>
</evidence>
<sequence length="67" mass="7675">MYDGSRDAREFRIRVGNEQDAWFHEKTLELDGETANEETPIDDVPAYFTIEIDGAVAEERDIVIEGE</sequence>
<comment type="caution">
    <text evidence="1">The sequence shown here is derived from an EMBL/GenBank/DDBJ whole genome shotgun (WGS) entry which is preliminary data.</text>
</comment>
<protein>
    <submittedName>
        <fullName evidence="1">Uncharacterized protein</fullName>
    </submittedName>
</protein>
<accession>M0AWI6</accession>
<gene>
    <name evidence="1" type="ORF">C481_08491</name>
</gene>
<keyword evidence="2" id="KW-1185">Reference proteome</keyword>
<dbReference type="OrthoDB" id="323591at2157"/>
<organism evidence="1 2">
    <name type="scientific">Natrialba asiatica (strain ATCC 700177 / DSM 12278 / JCM 9576 / FERM P-10747 / NBRC 102637 / 172P1)</name>
    <dbReference type="NCBI Taxonomy" id="29540"/>
    <lineage>
        <taxon>Archaea</taxon>
        <taxon>Methanobacteriati</taxon>
        <taxon>Methanobacteriota</taxon>
        <taxon>Stenosarchaea group</taxon>
        <taxon>Halobacteria</taxon>
        <taxon>Halobacteriales</taxon>
        <taxon>Natrialbaceae</taxon>
        <taxon>Natrialba</taxon>
    </lineage>
</organism>
<dbReference type="RefSeq" id="WP_006108730.1">
    <property type="nucleotide sequence ID" value="NZ_AOIO01000021.1"/>
</dbReference>
<name>M0AWI6_NATA1</name>
<reference evidence="1 2" key="1">
    <citation type="journal article" date="2014" name="PLoS Genet.">
        <title>Phylogenetically driven sequencing of extremely halophilic archaea reveals strategies for static and dynamic osmo-response.</title>
        <authorList>
            <person name="Becker E.A."/>
            <person name="Seitzer P.M."/>
            <person name="Tritt A."/>
            <person name="Larsen D."/>
            <person name="Krusor M."/>
            <person name="Yao A.I."/>
            <person name="Wu D."/>
            <person name="Madern D."/>
            <person name="Eisen J.A."/>
            <person name="Darling A.E."/>
            <person name="Facciotti M.T."/>
        </authorList>
    </citation>
    <scope>NUCLEOTIDE SEQUENCE [LARGE SCALE GENOMIC DNA]</scope>
    <source>
        <strain evidence="1 2">DSM 12278</strain>
    </source>
</reference>
<dbReference type="AlphaFoldDB" id="M0AWI6"/>
<dbReference type="PATRIC" id="fig|29540.5.peg.1732"/>
<evidence type="ECO:0000313" key="2">
    <source>
        <dbReference type="Proteomes" id="UP000011554"/>
    </source>
</evidence>